<reference evidence="1" key="1">
    <citation type="journal article" date="2014" name="Front. Microbiol.">
        <title>High frequency of phylogenetically diverse reductive dehalogenase-homologous genes in deep subseafloor sedimentary metagenomes.</title>
        <authorList>
            <person name="Kawai M."/>
            <person name="Futagami T."/>
            <person name="Toyoda A."/>
            <person name="Takaki Y."/>
            <person name="Nishi S."/>
            <person name="Hori S."/>
            <person name="Arai W."/>
            <person name="Tsubouchi T."/>
            <person name="Morono Y."/>
            <person name="Uchiyama I."/>
            <person name="Ito T."/>
            <person name="Fujiyama A."/>
            <person name="Inagaki F."/>
            <person name="Takami H."/>
        </authorList>
    </citation>
    <scope>NUCLEOTIDE SEQUENCE</scope>
    <source>
        <strain evidence="1">Expedition CK06-06</strain>
    </source>
</reference>
<dbReference type="Gene3D" id="3.20.20.80">
    <property type="entry name" value="Glycosidases"/>
    <property type="match status" value="1"/>
</dbReference>
<accession>X0WTU2</accession>
<sequence>MTNEQYPFGVDIGSHCVLNKNRPDLEMDFDILAAWDLKPVFCQIRAHRGTWVDPSYTIMRAESERVGLIVGTWHVLSPYEPTAPQVTRWLFDVPDPGPLGRWIDWERVGRWENGKRVEHRMPSPYQLRRAAELIEDYDIAPVGVYSRAQLINDFLGSISTQQLNGWYWWLGQYLFAQHIRGE</sequence>
<name>X0WTU2_9ZZZZ</name>
<dbReference type="EMBL" id="BARS01032438">
    <property type="protein sequence ID" value="GAG27913.1"/>
    <property type="molecule type" value="Genomic_DNA"/>
</dbReference>
<dbReference type="AlphaFoldDB" id="X0WTU2"/>
<dbReference type="InterPro" id="IPR017853">
    <property type="entry name" value="GH"/>
</dbReference>
<feature type="non-terminal residue" evidence="1">
    <location>
        <position position="182"/>
    </location>
</feature>
<dbReference type="SUPFAM" id="SSF51445">
    <property type="entry name" value="(Trans)glycosidases"/>
    <property type="match status" value="1"/>
</dbReference>
<proteinExistence type="predicted"/>
<protein>
    <submittedName>
        <fullName evidence="1">Uncharacterized protein</fullName>
    </submittedName>
</protein>
<organism evidence="1">
    <name type="scientific">marine sediment metagenome</name>
    <dbReference type="NCBI Taxonomy" id="412755"/>
    <lineage>
        <taxon>unclassified sequences</taxon>
        <taxon>metagenomes</taxon>
        <taxon>ecological metagenomes</taxon>
    </lineage>
</organism>
<gene>
    <name evidence="1" type="ORF">S01H1_50347</name>
</gene>
<comment type="caution">
    <text evidence="1">The sequence shown here is derived from an EMBL/GenBank/DDBJ whole genome shotgun (WGS) entry which is preliminary data.</text>
</comment>
<evidence type="ECO:0000313" key="1">
    <source>
        <dbReference type="EMBL" id="GAG27913.1"/>
    </source>
</evidence>